<dbReference type="GO" id="GO:0008237">
    <property type="term" value="F:metallopeptidase activity"/>
    <property type="evidence" value="ECO:0007669"/>
    <property type="project" value="UniProtKB-KW"/>
</dbReference>
<dbReference type="InterPro" id="IPR024079">
    <property type="entry name" value="MetalloPept_cat_dom_sf"/>
</dbReference>
<organism evidence="1 2">
    <name type="scientific">Autumnicola musiva</name>
    <dbReference type="NCBI Taxonomy" id="3075589"/>
    <lineage>
        <taxon>Bacteria</taxon>
        <taxon>Pseudomonadati</taxon>
        <taxon>Bacteroidota</taxon>
        <taxon>Flavobacteriia</taxon>
        <taxon>Flavobacteriales</taxon>
        <taxon>Flavobacteriaceae</taxon>
        <taxon>Autumnicola</taxon>
    </lineage>
</organism>
<keyword evidence="2" id="KW-1185">Reference proteome</keyword>
<dbReference type="EMBL" id="JAVRHK010000016">
    <property type="protein sequence ID" value="MDT0678124.1"/>
    <property type="molecule type" value="Genomic_DNA"/>
</dbReference>
<sequence>MKIQKLLLLAAIILAASCQKEEEVTNTSESSSIQDSKVSKEIIEKIESLNFNSEGVEKVELQLPGGEKKVSYLIEGDITLDAEQLNNMKAGDVTDKQYRTYSLVYSPRVIQVVGWTGLGSGQNLTDKQQQALENAVENYNALDLGLTFELSFTNDQSQADILIFQVPDGSVGGSAGFPTGGDPYPFVQIYSGMEQYSLEVNTHVMTHEIGHTLGLRHTDWFTRESCGRPSFGELANPTGAVHIPGTPFRLDPNSIMLSCFSTSEDGEFGEYDVVALEYLY</sequence>
<gene>
    <name evidence="1" type="ORF">RM539_16195</name>
</gene>
<dbReference type="PROSITE" id="PS51257">
    <property type="entry name" value="PROKAR_LIPOPROTEIN"/>
    <property type="match status" value="1"/>
</dbReference>
<proteinExistence type="predicted"/>
<evidence type="ECO:0000313" key="1">
    <source>
        <dbReference type="EMBL" id="MDT0678124.1"/>
    </source>
</evidence>
<dbReference type="RefSeq" id="WP_311504461.1">
    <property type="nucleotide sequence ID" value="NZ_JAVRHK010000016.1"/>
</dbReference>
<dbReference type="Proteomes" id="UP001262582">
    <property type="component" value="Unassembled WGS sequence"/>
</dbReference>
<dbReference type="SUPFAM" id="SSF55486">
    <property type="entry name" value="Metalloproteases ('zincins'), catalytic domain"/>
    <property type="match status" value="1"/>
</dbReference>
<keyword evidence="1" id="KW-0378">Hydrolase</keyword>
<dbReference type="InterPro" id="IPR024653">
    <property type="entry name" value="Peptidase_M10/M27/M57"/>
</dbReference>
<comment type="caution">
    <text evidence="1">The sequence shown here is derived from an EMBL/GenBank/DDBJ whole genome shotgun (WGS) entry which is preliminary data.</text>
</comment>
<keyword evidence="1" id="KW-0645">Protease</keyword>
<dbReference type="Pfam" id="PF12388">
    <property type="entry name" value="Peptidase_M57"/>
    <property type="match status" value="1"/>
</dbReference>
<accession>A0ABU3D9U0</accession>
<reference evidence="1 2" key="1">
    <citation type="submission" date="2023-09" db="EMBL/GenBank/DDBJ databases">
        <authorList>
            <person name="Rey-Velasco X."/>
        </authorList>
    </citation>
    <scope>NUCLEOTIDE SEQUENCE [LARGE SCALE GENOMIC DNA]</scope>
    <source>
        <strain evidence="1 2">F117</strain>
    </source>
</reference>
<protein>
    <submittedName>
        <fullName evidence="1">M57 family metalloprotease</fullName>
    </submittedName>
</protein>
<evidence type="ECO:0000313" key="2">
    <source>
        <dbReference type="Proteomes" id="UP001262582"/>
    </source>
</evidence>
<dbReference type="Gene3D" id="3.40.390.10">
    <property type="entry name" value="Collagenase (Catalytic Domain)"/>
    <property type="match status" value="1"/>
</dbReference>
<name>A0ABU3D9U0_9FLAO</name>
<keyword evidence="1" id="KW-0482">Metalloprotease</keyword>